<dbReference type="eggNOG" id="KOG1638">
    <property type="taxonomic scope" value="Eukaryota"/>
</dbReference>
<evidence type="ECO:0000259" key="7">
    <source>
        <dbReference type="Pfam" id="PF02544"/>
    </source>
</evidence>
<dbReference type="KEGG" id="gtr:GLOTRDRAFT_76409"/>
<dbReference type="InterPro" id="IPR039357">
    <property type="entry name" value="SRD5A/TECR"/>
</dbReference>
<dbReference type="PANTHER" id="PTHR10556:SF43">
    <property type="entry name" value="STEROID 5-ALPHA-REDUCTASE DET2"/>
    <property type="match status" value="1"/>
</dbReference>
<dbReference type="HOGENOM" id="CLU_065395_0_1_1"/>
<evidence type="ECO:0000256" key="3">
    <source>
        <dbReference type="ARBA" id="ARBA00022692"/>
    </source>
</evidence>
<feature type="transmembrane region" description="Helical" evidence="6">
    <location>
        <begin position="52"/>
        <end position="74"/>
    </location>
</feature>
<dbReference type="GO" id="GO:0016020">
    <property type="term" value="C:membrane"/>
    <property type="evidence" value="ECO:0007669"/>
    <property type="project" value="UniProtKB-SubCell"/>
</dbReference>
<keyword evidence="3 6" id="KW-0812">Transmembrane</keyword>
<dbReference type="InterPro" id="IPR001104">
    <property type="entry name" value="3-oxo-5_a-steroid_4-DH_C"/>
</dbReference>
<dbReference type="GO" id="GO:0006629">
    <property type="term" value="P:lipid metabolic process"/>
    <property type="evidence" value="ECO:0007669"/>
    <property type="project" value="InterPro"/>
</dbReference>
<evidence type="ECO:0000256" key="4">
    <source>
        <dbReference type="ARBA" id="ARBA00022989"/>
    </source>
</evidence>
<dbReference type="GO" id="GO:0016627">
    <property type="term" value="F:oxidoreductase activity, acting on the CH-CH group of donors"/>
    <property type="evidence" value="ECO:0007669"/>
    <property type="project" value="InterPro"/>
</dbReference>
<comment type="similarity">
    <text evidence="2">Belongs to the steroid 5-alpha reductase family.</text>
</comment>
<comment type="subcellular location">
    <subcellularLocation>
        <location evidence="1">Membrane</location>
        <topology evidence="1">Multi-pass membrane protein</topology>
    </subcellularLocation>
</comment>
<dbReference type="Pfam" id="PF02544">
    <property type="entry name" value="Steroid_dh"/>
    <property type="match status" value="1"/>
</dbReference>
<organism evidence="8 9">
    <name type="scientific">Gloeophyllum trabeum (strain ATCC 11539 / FP-39264 / Madison 617)</name>
    <name type="common">Brown rot fungus</name>
    <dbReference type="NCBI Taxonomy" id="670483"/>
    <lineage>
        <taxon>Eukaryota</taxon>
        <taxon>Fungi</taxon>
        <taxon>Dikarya</taxon>
        <taxon>Basidiomycota</taxon>
        <taxon>Agaricomycotina</taxon>
        <taxon>Agaricomycetes</taxon>
        <taxon>Gloeophyllales</taxon>
        <taxon>Gloeophyllaceae</taxon>
        <taxon>Gloeophyllum</taxon>
    </lineage>
</organism>
<dbReference type="EMBL" id="KB469302">
    <property type="protein sequence ID" value="EPQ55109.1"/>
    <property type="molecule type" value="Genomic_DNA"/>
</dbReference>
<reference evidence="8 9" key="1">
    <citation type="journal article" date="2012" name="Science">
        <title>The Paleozoic origin of enzymatic lignin decomposition reconstructed from 31 fungal genomes.</title>
        <authorList>
            <person name="Floudas D."/>
            <person name="Binder M."/>
            <person name="Riley R."/>
            <person name="Barry K."/>
            <person name="Blanchette R.A."/>
            <person name="Henrissat B."/>
            <person name="Martinez A.T."/>
            <person name="Otillar R."/>
            <person name="Spatafora J.W."/>
            <person name="Yadav J.S."/>
            <person name="Aerts A."/>
            <person name="Benoit I."/>
            <person name="Boyd A."/>
            <person name="Carlson A."/>
            <person name="Copeland A."/>
            <person name="Coutinho P.M."/>
            <person name="de Vries R.P."/>
            <person name="Ferreira P."/>
            <person name="Findley K."/>
            <person name="Foster B."/>
            <person name="Gaskell J."/>
            <person name="Glotzer D."/>
            <person name="Gorecki P."/>
            <person name="Heitman J."/>
            <person name="Hesse C."/>
            <person name="Hori C."/>
            <person name="Igarashi K."/>
            <person name="Jurgens J.A."/>
            <person name="Kallen N."/>
            <person name="Kersten P."/>
            <person name="Kohler A."/>
            <person name="Kuees U."/>
            <person name="Kumar T.K.A."/>
            <person name="Kuo A."/>
            <person name="LaButti K."/>
            <person name="Larrondo L.F."/>
            <person name="Lindquist E."/>
            <person name="Ling A."/>
            <person name="Lombard V."/>
            <person name="Lucas S."/>
            <person name="Lundell T."/>
            <person name="Martin R."/>
            <person name="McLaughlin D.J."/>
            <person name="Morgenstern I."/>
            <person name="Morin E."/>
            <person name="Murat C."/>
            <person name="Nagy L.G."/>
            <person name="Nolan M."/>
            <person name="Ohm R.A."/>
            <person name="Patyshakuliyeva A."/>
            <person name="Rokas A."/>
            <person name="Ruiz-Duenas F.J."/>
            <person name="Sabat G."/>
            <person name="Salamov A."/>
            <person name="Samejima M."/>
            <person name="Schmutz J."/>
            <person name="Slot J.C."/>
            <person name="St John F."/>
            <person name="Stenlid J."/>
            <person name="Sun H."/>
            <person name="Sun S."/>
            <person name="Syed K."/>
            <person name="Tsang A."/>
            <person name="Wiebenga A."/>
            <person name="Young D."/>
            <person name="Pisabarro A."/>
            <person name="Eastwood D.C."/>
            <person name="Martin F."/>
            <person name="Cullen D."/>
            <person name="Grigoriev I.V."/>
            <person name="Hibbett D.S."/>
        </authorList>
    </citation>
    <scope>NUCLEOTIDE SEQUENCE [LARGE SCALE GENOMIC DNA]</scope>
    <source>
        <strain evidence="8 9">ATCC 11539</strain>
    </source>
</reference>
<feature type="transmembrane region" description="Helical" evidence="6">
    <location>
        <begin position="123"/>
        <end position="141"/>
    </location>
</feature>
<keyword evidence="5 6" id="KW-0472">Membrane</keyword>
<dbReference type="OMA" id="PHYALEW"/>
<proteinExistence type="inferred from homology"/>
<evidence type="ECO:0000256" key="2">
    <source>
        <dbReference type="ARBA" id="ARBA00007742"/>
    </source>
</evidence>
<dbReference type="AlphaFoldDB" id="S7RQE8"/>
<dbReference type="PROSITE" id="PS50244">
    <property type="entry name" value="S5A_REDUCTASE"/>
    <property type="match status" value="1"/>
</dbReference>
<evidence type="ECO:0000313" key="8">
    <source>
        <dbReference type="EMBL" id="EPQ55109.1"/>
    </source>
</evidence>
<dbReference type="STRING" id="670483.S7RQE8"/>
<dbReference type="Proteomes" id="UP000030669">
    <property type="component" value="Unassembled WGS sequence"/>
</dbReference>
<dbReference type="RefSeq" id="XP_007866276.1">
    <property type="nucleotide sequence ID" value="XM_007868085.1"/>
</dbReference>
<protein>
    <recommendedName>
        <fullName evidence="7">3-oxo-5-alpha-steroid 4-dehydrogenase C-terminal domain-containing protein</fullName>
    </recommendedName>
</protein>
<evidence type="ECO:0000313" key="9">
    <source>
        <dbReference type="Proteomes" id="UP000030669"/>
    </source>
</evidence>
<accession>S7RQE8</accession>
<dbReference type="GeneID" id="19308605"/>
<dbReference type="Gene3D" id="1.20.120.1630">
    <property type="match status" value="1"/>
</dbReference>
<feature type="transmembrane region" description="Helical" evidence="6">
    <location>
        <begin position="20"/>
        <end position="40"/>
    </location>
</feature>
<keyword evidence="9" id="KW-1185">Reference proteome</keyword>
<feature type="domain" description="3-oxo-5-alpha-steroid 4-dehydrogenase C-terminal" evidence="7">
    <location>
        <begin position="122"/>
        <end position="300"/>
    </location>
</feature>
<evidence type="ECO:0000256" key="5">
    <source>
        <dbReference type="ARBA" id="ARBA00023136"/>
    </source>
</evidence>
<name>S7RQE8_GLOTA</name>
<keyword evidence="4 6" id="KW-1133">Transmembrane helix</keyword>
<dbReference type="PANTHER" id="PTHR10556">
    <property type="entry name" value="3-OXO-5-ALPHA-STEROID 4-DEHYDROGENASE"/>
    <property type="match status" value="1"/>
</dbReference>
<evidence type="ECO:0000256" key="6">
    <source>
        <dbReference type="SAM" id="Phobius"/>
    </source>
</evidence>
<feature type="transmembrane region" description="Helical" evidence="6">
    <location>
        <begin position="161"/>
        <end position="180"/>
    </location>
</feature>
<dbReference type="OrthoDB" id="5788137at2759"/>
<sequence>MSWMHWKPNVADAMLWYDTARKWFAVVPALTTPTTFFINAPFGRFSPKGDSIFLVDGIKSWILMELVSPAFFIYTYLASPLTHTTHIPSPSDPTTPFVALFLTHYLNRAVLSPLRTPTRSKSHIMVPLAAVAFNTINGSLLGTYLSSPAATAFLVSSQVPWKFYAGLALWLAGFAGNILHDEILLNIRRKSIRDAKKAEAQGKEKPKNHYAIPHGYLYSLISYPNYFCEWVEWFGFALACAPMPSFASGAEFLRTVSPPWLFFMAEVCTMLPRAYKGHQWYHEKFPDYPKDRKAVVPFIL</sequence>
<gene>
    <name evidence="8" type="ORF">GLOTRDRAFT_76409</name>
</gene>
<evidence type="ECO:0000256" key="1">
    <source>
        <dbReference type="ARBA" id="ARBA00004141"/>
    </source>
</evidence>